<evidence type="ECO:0000313" key="2">
    <source>
        <dbReference type="EMBL" id="GAA95334.1"/>
    </source>
</evidence>
<dbReference type="AlphaFoldDB" id="G7DXM4"/>
<dbReference type="RefSeq" id="XP_014569679.1">
    <property type="nucleotide sequence ID" value="XM_014714193.1"/>
</dbReference>
<reference evidence="2 3" key="2">
    <citation type="journal article" date="2012" name="Open Biol.">
        <title>Characteristics of nucleosomes and linker DNA regions on the genome of the basidiomycete Mixia osmundae revealed by mono- and dinucleosome mapping.</title>
        <authorList>
            <person name="Nishida H."/>
            <person name="Kondo S."/>
            <person name="Matsumoto T."/>
            <person name="Suzuki Y."/>
            <person name="Yoshikawa H."/>
            <person name="Taylor T.D."/>
            <person name="Sugiyama J."/>
        </authorList>
    </citation>
    <scope>NUCLEOTIDE SEQUENCE [LARGE SCALE GENOMIC DNA]</scope>
    <source>
        <strain evidence="3">CBS 9802 / IAM 14324 / JCM 22182 / KY 12970</strain>
    </source>
</reference>
<name>G7DXM4_MIXOS</name>
<dbReference type="OrthoDB" id="2590867at2759"/>
<sequence length="89" mass="8831">MSGEAQTGSGQAGQDIGKGVKGLFNTIHGAGETIRGTINSTLDGLGDGVAQRESGSAASRTEAQSGDSTVQKGQAEFKQGLSDMTGGSK</sequence>
<feature type="compositionally biased region" description="Polar residues" evidence="1">
    <location>
        <begin position="53"/>
        <end position="72"/>
    </location>
</feature>
<evidence type="ECO:0000256" key="1">
    <source>
        <dbReference type="SAM" id="MobiDB-lite"/>
    </source>
</evidence>
<dbReference type="HOGENOM" id="CLU_155994_0_0_1"/>
<feature type="region of interest" description="Disordered" evidence="1">
    <location>
        <begin position="1"/>
        <end position="22"/>
    </location>
</feature>
<proteinExistence type="predicted"/>
<dbReference type="EMBL" id="BABT02000061">
    <property type="protein sequence ID" value="GAA95334.1"/>
    <property type="molecule type" value="Genomic_DNA"/>
</dbReference>
<reference evidence="2 3" key="1">
    <citation type="journal article" date="2011" name="J. Gen. Appl. Microbiol.">
        <title>Draft genome sequencing of the enigmatic basidiomycete Mixia osmundae.</title>
        <authorList>
            <person name="Nishida H."/>
            <person name="Nagatsuka Y."/>
            <person name="Sugiyama J."/>
        </authorList>
    </citation>
    <scope>NUCLEOTIDE SEQUENCE [LARGE SCALE GENOMIC DNA]</scope>
    <source>
        <strain evidence="3">CBS 9802 / IAM 14324 / JCM 22182 / KY 12970</strain>
    </source>
</reference>
<keyword evidence="3" id="KW-1185">Reference proteome</keyword>
<gene>
    <name evidence="2" type="primary">Mo01991</name>
    <name evidence="2" type="ORF">E5Q_01991</name>
</gene>
<protein>
    <submittedName>
        <fullName evidence="2">Uncharacterized protein</fullName>
    </submittedName>
</protein>
<accession>G7DXM4</accession>
<comment type="caution">
    <text evidence="2">The sequence shown here is derived from an EMBL/GenBank/DDBJ whole genome shotgun (WGS) entry which is preliminary data.</text>
</comment>
<dbReference type="InParanoid" id="G7DXM4"/>
<evidence type="ECO:0000313" key="3">
    <source>
        <dbReference type="Proteomes" id="UP000009131"/>
    </source>
</evidence>
<dbReference type="Proteomes" id="UP000009131">
    <property type="component" value="Unassembled WGS sequence"/>
</dbReference>
<organism evidence="2 3">
    <name type="scientific">Mixia osmundae (strain CBS 9802 / IAM 14324 / JCM 22182 / KY 12970)</name>
    <dbReference type="NCBI Taxonomy" id="764103"/>
    <lineage>
        <taxon>Eukaryota</taxon>
        <taxon>Fungi</taxon>
        <taxon>Dikarya</taxon>
        <taxon>Basidiomycota</taxon>
        <taxon>Pucciniomycotina</taxon>
        <taxon>Mixiomycetes</taxon>
        <taxon>Mixiales</taxon>
        <taxon>Mixiaceae</taxon>
        <taxon>Mixia</taxon>
    </lineage>
</organism>
<dbReference type="eggNOG" id="ENOG502RDGD">
    <property type="taxonomic scope" value="Eukaryota"/>
</dbReference>
<feature type="region of interest" description="Disordered" evidence="1">
    <location>
        <begin position="44"/>
        <end position="89"/>
    </location>
</feature>
<dbReference type="OMA" id="DTQGNHR"/>